<dbReference type="SUPFAM" id="SSF48452">
    <property type="entry name" value="TPR-like"/>
    <property type="match status" value="1"/>
</dbReference>
<evidence type="ECO:0000313" key="4">
    <source>
        <dbReference type="EMBL" id="GAI15120.1"/>
    </source>
</evidence>
<comment type="caution">
    <text evidence="4">The sequence shown here is derived from an EMBL/GenBank/DDBJ whole genome shotgun (WGS) entry which is preliminary data.</text>
</comment>
<dbReference type="InterPro" id="IPR051685">
    <property type="entry name" value="Ycf3/AcsC/BcsC/TPR_MFPF"/>
</dbReference>
<name>X1MK86_9ZZZZ</name>
<sequence>DSIPLEPGLESPSKPDDSRAYVALGERYAGSGKPERAEACWPRAIQVNPKDTRAYNLLGEASMRRKEYDVALGYYRKALEANPDSAESHWNIATAYRGLGMDRQAARHYRRYIDLASHEEGESPAGAKRSLTVLGDE</sequence>
<evidence type="ECO:0000256" key="3">
    <source>
        <dbReference type="SAM" id="MobiDB-lite"/>
    </source>
</evidence>
<keyword evidence="1" id="KW-0677">Repeat</keyword>
<dbReference type="InterPro" id="IPR011990">
    <property type="entry name" value="TPR-like_helical_dom_sf"/>
</dbReference>
<evidence type="ECO:0000256" key="1">
    <source>
        <dbReference type="ARBA" id="ARBA00022737"/>
    </source>
</evidence>
<feature type="non-terminal residue" evidence="4">
    <location>
        <position position="1"/>
    </location>
</feature>
<organism evidence="4">
    <name type="scientific">marine sediment metagenome</name>
    <dbReference type="NCBI Taxonomy" id="412755"/>
    <lineage>
        <taxon>unclassified sequences</taxon>
        <taxon>metagenomes</taxon>
        <taxon>ecological metagenomes</taxon>
    </lineage>
</organism>
<dbReference type="EMBL" id="BARV01007980">
    <property type="protein sequence ID" value="GAI15120.1"/>
    <property type="molecule type" value="Genomic_DNA"/>
</dbReference>
<keyword evidence="2" id="KW-0802">TPR repeat</keyword>
<proteinExistence type="predicted"/>
<accession>X1MK86</accession>
<reference evidence="4" key="1">
    <citation type="journal article" date="2014" name="Front. Microbiol.">
        <title>High frequency of phylogenetically diverse reductive dehalogenase-homologous genes in deep subseafloor sedimentary metagenomes.</title>
        <authorList>
            <person name="Kawai M."/>
            <person name="Futagami T."/>
            <person name="Toyoda A."/>
            <person name="Takaki Y."/>
            <person name="Nishi S."/>
            <person name="Hori S."/>
            <person name="Arai W."/>
            <person name="Tsubouchi T."/>
            <person name="Morono Y."/>
            <person name="Uchiyama I."/>
            <person name="Ito T."/>
            <person name="Fujiyama A."/>
            <person name="Inagaki F."/>
            <person name="Takami H."/>
        </authorList>
    </citation>
    <scope>NUCLEOTIDE SEQUENCE</scope>
    <source>
        <strain evidence="4">Expedition CK06-06</strain>
    </source>
</reference>
<feature type="region of interest" description="Disordered" evidence="3">
    <location>
        <begin position="117"/>
        <end position="137"/>
    </location>
</feature>
<dbReference type="InterPro" id="IPR019734">
    <property type="entry name" value="TPR_rpt"/>
</dbReference>
<dbReference type="AlphaFoldDB" id="X1MK86"/>
<dbReference type="SMART" id="SM00028">
    <property type="entry name" value="TPR"/>
    <property type="match status" value="3"/>
</dbReference>
<dbReference type="PROSITE" id="PS50293">
    <property type="entry name" value="TPR_REGION"/>
    <property type="match status" value="1"/>
</dbReference>
<evidence type="ECO:0000256" key="2">
    <source>
        <dbReference type="ARBA" id="ARBA00022803"/>
    </source>
</evidence>
<dbReference type="PROSITE" id="PS50005">
    <property type="entry name" value="TPR"/>
    <property type="match status" value="2"/>
</dbReference>
<dbReference type="Pfam" id="PF13174">
    <property type="entry name" value="TPR_6"/>
    <property type="match status" value="1"/>
</dbReference>
<dbReference type="Pfam" id="PF13432">
    <property type="entry name" value="TPR_16"/>
    <property type="match status" value="1"/>
</dbReference>
<gene>
    <name evidence="4" type="ORF">S06H3_16149</name>
</gene>
<dbReference type="Gene3D" id="1.25.40.10">
    <property type="entry name" value="Tetratricopeptide repeat domain"/>
    <property type="match status" value="1"/>
</dbReference>
<protein>
    <submittedName>
        <fullName evidence="4">Uncharacterized protein</fullName>
    </submittedName>
</protein>
<dbReference type="PANTHER" id="PTHR44943:SF8">
    <property type="entry name" value="TPR REPEAT-CONTAINING PROTEIN MJ0263"/>
    <property type="match status" value="1"/>
</dbReference>
<dbReference type="PANTHER" id="PTHR44943">
    <property type="entry name" value="CELLULOSE SYNTHASE OPERON PROTEIN C"/>
    <property type="match status" value="1"/>
</dbReference>